<organism evidence="4 5">
    <name type="scientific">Actinoplanes subglobosus</name>
    <dbReference type="NCBI Taxonomy" id="1547892"/>
    <lineage>
        <taxon>Bacteria</taxon>
        <taxon>Bacillati</taxon>
        <taxon>Actinomycetota</taxon>
        <taxon>Actinomycetes</taxon>
        <taxon>Micromonosporales</taxon>
        <taxon>Micromonosporaceae</taxon>
        <taxon>Actinoplanes</taxon>
    </lineage>
</organism>
<dbReference type="Proteomes" id="UP001595867">
    <property type="component" value="Unassembled WGS sequence"/>
</dbReference>
<name>A0ABV8J1U1_9ACTN</name>
<protein>
    <recommendedName>
        <fullName evidence="2">Anti-sigma factor antagonist</fullName>
    </recommendedName>
</protein>
<proteinExistence type="inferred from homology"/>
<keyword evidence="5" id="KW-1185">Reference proteome</keyword>
<dbReference type="PROSITE" id="PS50801">
    <property type="entry name" value="STAS"/>
    <property type="match status" value="1"/>
</dbReference>
<accession>A0ABV8J1U1</accession>
<dbReference type="InterPro" id="IPR003658">
    <property type="entry name" value="Anti-sigma_ant"/>
</dbReference>
<dbReference type="PANTHER" id="PTHR33495">
    <property type="entry name" value="ANTI-SIGMA FACTOR ANTAGONIST TM_1081-RELATED-RELATED"/>
    <property type="match status" value="1"/>
</dbReference>
<dbReference type="PANTHER" id="PTHR33495:SF2">
    <property type="entry name" value="ANTI-SIGMA FACTOR ANTAGONIST TM_1081-RELATED"/>
    <property type="match status" value="1"/>
</dbReference>
<dbReference type="InterPro" id="IPR036513">
    <property type="entry name" value="STAS_dom_sf"/>
</dbReference>
<feature type="domain" description="STAS" evidence="3">
    <location>
        <begin position="4"/>
        <end position="111"/>
    </location>
</feature>
<dbReference type="InterPro" id="IPR058548">
    <property type="entry name" value="MlaB-like_STAS"/>
</dbReference>
<dbReference type="InterPro" id="IPR002645">
    <property type="entry name" value="STAS_dom"/>
</dbReference>
<evidence type="ECO:0000313" key="5">
    <source>
        <dbReference type="Proteomes" id="UP001595867"/>
    </source>
</evidence>
<reference evidence="5" key="1">
    <citation type="journal article" date="2019" name="Int. J. Syst. Evol. Microbiol.">
        <title>The Global Catalogue of Microorganisms (GCM) 10K type strain sequencing project: providing services to taxonomists for standard genome sequencing and annotation.</title>
        <authorList>
            <consortium name="The Broad Institute Genomics Platform"/>
            <consortium name="The Broad Institute Genome Sequencing Center for Infectious Disease"/>
            <person name="Wu L."/>
            <person name="Ma J."/>
        </authorList>
    </citation>
    <scope>NUCLEOTIDE SEQUENCE [LARGE SCALE GENOMIC DNA]</scope>
    <source>
        <strain evidence="5">TBRC 5832</strain>
    </source>
</reference>
<evidence type="ECO:0000259" key="3">
    <source>
        <dbReference type="PROSITE" id="PS50801"/>
    </source>
</evidence>
<dbReference type="RefSeq" id="WP_378070853.1">
    <property type="nucleotide sequence ID" value="NZ_JBHSBL010000023.1"/>
</dbReference>
<evidence type="ECO:0000313" key="4">
    <source>
        <dbReference type="EMBL" id="MFC4069961.1"/>
    </source>
</evidence>
<dbReference type="NCBIfam" id="TIGR00377">
    <property type="entry name" value="ant_ant_sig"/>
    <property type="match status" value="1"/>
</dbReference>
<dbReference type="EMBL" id="JBHSBL010000023">
    <property type="protein sequence ID" value="MFC4069961.1"/>
    <property type="molecule type" value="Genomic_DNA"/>
</dbReference>
<gene>
    <name evidence="4" type="ORF">ACFO0C_33970</name>
</gene>
<evidence type="ECO:0000256" key="2">
    <source>
        <dbReference type="RuleBase" id="RU003749"/>
    </source>
</evidence>
<comment type="caution">
    <text evidence="4">The sequence shown here is derived from an EMBL/GenBank/DDBJ whole genome shotgun (WGS) entry which is preliminary data.</text>
</comment>
<evidence type="ECO:0000256" key="1">
    <source>
        <dbReference type="ARBA" id="ARBA00009013"/>
    </source>
</evidence>
<dbReference type="Pfam" id="PF13466">
    <property type="entry name" value="STAS_2"/>
    <property type="match status" value="1"/>
</dbReference>
<sequence>MSGFEARTLRDADSLVVALAGDCDLDSRDEMTAALVDAVRSSRTVMVDLADVGFLDSSGLHALVTAHHAALERGGVLHVVNVTGAVATVLEITGILELLRPPTPRQADQRD</sequence>
<dbReference type="CDD" id="cd07043">
    <property type="entry name" value="STAS_anti-anti-sigma_factors"/>
    <property type="match status" value="1"/>
</dbReference>
<dbReference type="SUPFAM" id="SSF52091">
    <property type="entry name" value="SpoIIaa-like"/>
    <property type="match status" value="1"/>
</dbReference>
<dbReference type="Gene3D" id="3.30.750.24">
    <property type="entry name" value="STAS domain"/>
    <property type="match status" value="1"/>
</dbReference>
<comment type="similarity">
    <text evidence="1 2">Belongs to the anti-sigma-factor antagonist family.</text>
</comment>